<dbReference type="Pfam" id="PF02080">
    <property type="entry name" value="TrkA_C"/>
    <property type="match status" value="1"/>
</dbReference>
<dbReference type="InterPro" id="IPR036721">
    <property type="entry name" value="RCK_C_sf"/>
</dbReference>
<accession>A0A0W1JEF5</accession>
<dbReference type="SUPFAM" id="SSF116726">
    <property type="entry name" value="TrkA C-terminal domain-like"/>
    <property type="match status" value="1"/>
</dbReference>
<dbReference type="SUPFAM" id="SSF51735">
    <property type="entry name" value="NAD(P)-binding Rossmann-fold domains"/>
    <property type="match status" value="1"/>
</dbReference>
<dbReference type="RefSeq" id="WP_058491766.1">
    <property type="nucleotide sequence ID" value="NZ_LOCK01000060.1"/>
</dbReference>
<dbReference type="Pfam" id="PF02254">
    <property type="entry name" value="TrkA_N"/>
    <property type="match status" value="1"/>
</dbReference>
<reference evidence="2 3" key="1">
    <citation type="submission" date="2015-12" db="EMBL/GenBank/DDBJ databases">
        <title>Draft Genome Sequence of Desulfitobacterium hafniense Strain DH, a Sulfate-reducing Bacterium Isolated from Paddy Soils.</title>
        <authorList>
            <person name="Bao P."/>
            <person name="Zhang X."/>
            <person name="Li G."/>
        </authorList>
    </citation>
    <scope>NUCLEOTIDE SEQUENCE [LARGE SCALE GENOMIC DNA]</scope>
    <source>
        <strain evidence="2 3">DH</strain>
    </source>
</reference>
<sequence>MKTVLIIGIGRFGKHLATRMTELGNEVMIVDKEEEKINDLLPCVTRAHIGDCMDEKLLRSLGVSNFDICFVCIGDNFQASLEITSLLKEFGAKYVVSKADRTIHEKFLLRNGADEVIHPERDVALRAARKYSARNVLDYFELAEDFSIFEIEVPDNWVDKSIKQVNVRSRYNINIIAIKKNGKIIPVTSAEHVFM</sequence>
<proteinExistence type="predicted"/>
<dbReference type="Gene3D" id="3.30.70.1450">
    <property type="entry name" value="Regulator of K+ conductance, C-terminal domain"/>
    <property type="match status" value="1"/>
</dbReference>
<dbReference type="OrthoDB" id="9776294at2"/>
<protein>
    <submittedName>
        <fullName evidence="2">Potassium transporter TrkA</fullName>
    </submittedName>
</protein>
<dbReference type="InterPro" id="IPR003148">
    <property type="entry name" value="RCK_N"/>
</dbReference>
<gene>
    <name evidence="2" type="ORF">AT727_24885</name>
</gene>
<dbReference type="GO" id="GO:0008324">
    <property type="term" value="F:monoatomic cation transmembrane transporter activity"/>
    <property type="evidence" value="ECO:0007669"/>
    <property type="project" value="InterPro"/>
</dbReference>
<evidence type="ECO:0000259" key="1">
    <source>
        <dbReference type="PROSITE" id="PS51201"/>
    </source>
</evidence>
<dbReference type="PANTHER" id="PTHR43833:SF7">
    <property type="entry name" value="KTR SYSTEM POTASSIUM UPTAKE PROTEIN C"/>
    <property type="match status" value="1"/>
</dbReference>
<dbReference type="AlphaFoldDB" id="A0A0W1JEF5"/>
<dbReference type="InterPro" id="IPR050721">
    <property type="entry name" value="Trk_Ktr_HKT_K-transport"/>
</dbReference>
<dbReference type="PANTHER" id="PTHR43833">
    <property type="entry name" value="POTASSIUM CHANNEL PROTEIN 2-RELATED-RELATED"/>
    <property type="match status" value="1"/>
</dbReference>
<name>A0A0W1JEF5_DESHA</name>
<dbReference type="InterPro" id="IPR036291">
    <property type="entry name" value="NAD(P)-bd_dom_sf"/>
</dbReference>
<dbReference type="InterPro" id="IPR006037">
    <property type="entry name" value="RCK_C"/>
</dbReference>
<organism evidence="2 3">
    <name type="scientific">Desulfitobacterium hafniense</name>
    <name type="common">Desulfitobacterium frappieri</name>
    <dbReference type="NCBI Taxonomy" id="49338"/>
    <lineage>
        <taxon>Bacteria</taxon>
        <taxon>Bacillati</taxon>
        <taxon>Bacillota</taxon>
        <taxon>Clostridia</taxon>
        <taxon>Eubacteriales</taxon>
        <taxon>Desulfitobacteriaceae</taxon>
        <taxon>Desulfitobacterium</taxon>
    </lineage>
</organism>
<dbReference type="GO" id="GO:0006813">
    <property type="term" value="P:potassium ion transport"/>
    <property type="evidence" value="ECO:0007669"/>
    <property type="project" value="InterPro"/>
</dbReference>
<evidence type="ECO:0000313" key="2">
    <source>
        <dbReference type="EMBL" id="KTE89971.1"/>
    </source>
</evidence>
<feature type="non-terminal residue" evidence="2">
    <location>
        <position position="195"/>
    </location>
</feature>
<dbReference type="Gene3D" id="3.40.50.720">
    <property type="entry name" value="NAD(P)-binding Rossmann-like Domain"/>
    <property type="match status" value="1"/>
</dbReference>
<evidence type="ECO:0000313" key="3">
    <source>
        <dbReference type="Proteomes" id="UP000054623"/>
    </source>
</evidence>
<feature type="domain" description="RCK N-terminal" evidence="1">
    <location>
        <begin position="1"/>
        <end position="117"/>
    </location>
</feature>
<dbReference type="EMBL" id="LOCK01000060">
    <property type="protein sequence ID" value="KTE89971.1"/>
    <property type="molecule type" value="Genomic_DNA"/>
</dbReference>
<dbReference type="PROSITE" id="PS51201">
    <property type="entry name" value="RCK_N"/>
    <property type="match status" value="1"/>
</dbReference>
<dbReference type="Proteomes" id="UP000054623">
    <property type="component" value="Unassembled WGS sequence"/>
</dbReference>
<comment type="caution">
    <text evidence="2">The sequence shown here is derived from an EMBL/GenBank/DDBJ whole genome shotgun (WGS) entry which is preliminary data.</text>
</comment>